<feature type="transmembrane region" description="Helical" evidence="1">
    <location>
        <begin position="190"/>
        <end position="223"/>
    </location>
</feature>
<dbReference type="RefSeq" id="WP_354557397.1">
    <property type="nucleotide sequence ID" value="NZ_JBEPMB010000005.1"/>
</dbReference>
<feature type="transmembrane region" description="Helical" evidence="1">
    <location>
        <begin position="44"/>
        <end position="71"/>
    </location>
</feature>
<comment type="caution">
    <text evidence="2">The sequence shown here is derived from an EMBL/GenBank/DDBJ whole genome shotgun (WGS) entry which is preliminary data.</text>
</comment>
<reference evidence="2 3" key="1">
    <citation type="submission" date="2024-06" db="EMBL/GenBank/DDBJ databases">
        <title>Genomic Encyclopedia of Type Strains, Phase IV (KMG-IV): sequencing the most valuable type-strain genomes for metagenomic binning, comparative biology and taxonomic classification.</title>
        <authorList>
            <person name="Goeker M."/>
        </authorList>
    </citation>
    <scope>NUCLEOTIDE SEQUENCE [LARGE SCALE GENOMIC DNA]</scope>
    <source>
        <strain evidence="2 3">DSM 29780</strain>
    </source>
</reference>
<evidence type="ECO:0000313" key="2">
    <source>
        <dbReference type="EMBL" id="MET3614909.1"/>
    </source>
</evidence>
<sequence>MNALSLIVPLVFLSLGMAAAWAVQRKTGNSGWVDMAWSALTGLAAIIGLALSGKLATGPGMLAAVILALWAGRLAIHIGGRSRLAGEDPRYAALIEEWGDKAPQQLFKFLQIQAAVSFILALSVLAPTTATDTLTHFHFTALAIAVIAVLGEALSDRQLSDFRRENKGFKGICDVGLWRWSRHPNYFFEWLYWCAWPVMALSTGSPLVIAASLLAPALMYYLLVHVSGIPPLEKHMLASRGERFRQYQMRVNAFFPGPPRPLNFKETAK</sequence>
<dbReference type="PROSITE" id="PS50244">
    <property type="entry name" value="S5A_REDUCTASE"/>
    <property type="match status" value="1"/>
</dbReference>
<feature type="transmembrane region" description="Helical" evidence="1">
    <location>
        <begin position="136"/>
        <end position="154"/>
    </location>
</feature>
<feature type="transmembrane region" description="Helical" evidence="1">
    <location>
        <begin position="109"/>
        <end position="130"/>
    </location>
</feature>
<protein>
    <submittedName>
        <fullName evidence="2">Steroid 5-alpha reductase family enzyme</fullName>
    </submittedName>
</protein>
<dbReference type="Proteomes" id="UP001549047">
    <property type="component" value="Unassembled WGS sequence"/>
</dbReference>
<dbReference type="Gene3D" id="1.20.120.1630">
    <property type="match status" value="1"/>
</dbReference>
<dbReference type="InterPro" id="IPR010721">
    <property type="entry name" value="UstE-like"/>
</dbReference>
<accession>A0ABV2J2C1</accession>
<keyword evidence="1" id="KW-1133">Transmembrane helix</keyword>
<gene>
    <name evidence="2" type="ORF">ABID16_003252</name>
</gene>
<evidence type="ECO:0000313" key="3">
    <source>
        <dbReference type="Proteomes" id="UP001549047"/>
    </source>
</evidence>
<keyword evidence="3" id="KW-1185">Reference proteome</keyword>
<proteinExistence type="predicted"/>
<dbReference type="PANTHER" id="PTHR32251">
    <property type="entry name" value="3-OXO-5-ALPHA-STEROID 4-DEHYDROGENASE"/>
    <property type="match status" value="1"/>
</dbReference>
<dbReference type="EMBL" id="JBEPMB010000005">
    <property type="protein sequence ID" value="MET3614909.1"/>
    <property type="molecule type" value="Genomic_DNA"/>
</dbReference>
<keyword evidence="1" id="KW-0812">Transmembrane</keyword>
<keyword evidence="1" id="KW-0472">Membrane</keyword>
<dbReference type="PANTHER" id="PTHR32251:SF17">
    <property type="entry name" value="STEROID 5-ALPHA REDUCTASE C-TERMINAL DOMAIN-CONTAINING PROTEIN"/>
    <property type="match status" value="1"/>
</dbReference>
<dbReference type="Pfam" id="PF06966">
    <property type="entry name" value="DUF1295"/>
    <property type="match status" value="1"/>
</dbReference>
<evidence type="ECO:0000256" key="1">
    <source>
        <dbReference type="SAM" id="Phobius"/>
    </source>
</evidence>
<name>A0ABV2J2C1_9HYPH</name>
<organism evidence="2 3">
    <name type="scientific">Rhizobium aquaticum</name>
    <dbReference type="NCBI Taxonomy" id="1549636"/>
    <lineage>
        <taxon>Bacteria</taxon>
        <taxon>Pseudomonadati</taxon>
        <taxon>Pseudomonadota</taxon>
        <taxon>Alphaproteobacteria</taxon>
        <taxon>Hyphomicrobiales</taxon>
        <taxon>Rhizobiaceae</taxon>
        <taxon>Rhizobium/Agrobacterium group</taxon>
        <taxon>Rhizobium</taxon>
    </lineage>
</organism>